<name>A0AC61D9Y3_9FIRM</name>
<accession>A0AC61D9Y3</accession>
<sequence length="63" mass="7246">MGGKKEKVIQTDYYTNEEIEVYSSLAEAAADNWTTTCAIRYAINNKNGKMNTRKLRFMYANKS</sequence>
<comment type="caution">
    <text evidence="1">The sequence shown here is derived from an EMBL/GenBank/DDBJ whole genome shotgun (WGS) entry which is preliminary data.</text>
</comment>
<dbReference type="Proteomes" id="UP000224460">
    <property type="component" value="Unassembled WGS sequence"/>
</dbReference>
<evidence type="ECO:0000313" key="2">
    <source>
        <dbReference type="Proteomes" id="UP000224460"/>
    </source>
</evidence>
<proteinExistence type="predicted"/>
<evidence type="ECO:0000313" key="1">
    <source>
        <dbReference type="EMBL" id="PHV69548.1"/>
    </source>
</evidence>
<gene>
    <name evidence="1" type="ORF">CS063_14985</name>
</gene>
<reference evidence="1" key="1">
    <citation type="submission" date="2017-10" db="EMBL/GenBank/DDBJ databases">
        <title>Genome sequence of cellulolytic Lachnospiraceae bacterium XHS1971 isolated from hotspring sediment.</title>
        <authorList>
            <person name="Vasudevan G."/>
            <person name="Joshi A.J."/>
            <person name="Hivarkar S."/>
            <person name="Lanjekar V.B."/>
            <person name="Dhakephalkar P.K."/>
            <person name="Dagar S."/>
        </authorList>
    </citation>
    <scope>NUCLEOTIDE SEQUENCE</scope>
    <source>
        <strain evidence="1">XHS1971</strain>
    </source>
</reference>
<organism evidence="1 2">
    <name type="scientific">Sporanaerobium hydrogeniformans</name>
    <dbReference type="NCBI Taxonomy" id="3072179"/>
    <lineage>
        <taxon>Bacteria</taxon>
        <taxon>Bacillati</taxon>
        <taxon>Bacillota</taxon>
        <taxon>Clostridia</taxon>
        <taxon>Lachnospirales</taxon>
        <taxon>Lachnospiraceae</taxon>
        <taxon>Sporanaerobium</taxon>
    </lineage>
</organism>
<dbReference type="EMBL" id="PEDL01000024">
    <property type="protein sequence ID" value="PHV69548.1"/>
    <property type="molecule type" value="Genomic_DNA"/>
</dbReference>
<keyword evidence="2" id="KW-1185">Reference proteome</keyword>
<protein>
    <submittedName>
        <fullName evidence="1">Uncharacterized protein</fullName>
    </submittedName>
</protein>